<accession>A0A1E5W3C7</accession>
<reference evidence="1 2" key="1">
    <citation type="submission" date="2016-09" db="EMBL/GenBank/DDBJ databases">
        <title>The draft genome of Dichanthelium oligosanthes: A C3 panicoid grass species.</title>
        <authorList>
            <person name="Studer A.J."/>
            <person name="Schnable J.C."/>
            <person name="Brutnell T.P."/>
        </authorList>
    </citation>
    <scope>NUCLEOTIDE SEQUENCE [LARGE SCALE GENOMIC DNA]</scope>
    <source>
        <strain evidence="2">cv. Kellogg 1175</strain>
        <tissue evidence="1">Leaf</tissue>
    </source>
</reference>
<dbReference type="EMBL" id="LWDX02022508">
    <property type="protein sequence ID" value="OEL31916.1"/>
    <property type="molecule type" value="Genomic_DNA"/>
</dbReference>
<dbReference type="GO" id="GO:0010229">
    <property type="term" value="P:inflorescence development"/>
    <property type="evidence" value="ECO:0007669"/>
    <property type="project" value="TreeGrafter"/>
</dbReference>
<sequence>MSRALEPLIVGKVIGEVLDHFNPTIKMMVTYNSNKQVFNGHEFFPSVVANKPRVEVQGGDLRSFFTLVRRLESLATYLLISEQKIKHVRELTTVLLQVMTDPDVPGPSDPYLREHLHWIVTDIPGTTDASFGKELLSYENPRPNIGIHRFIFVLFRQSRRQAVSPPSSRDHFSTRQFAEENDLGLPVAAVYFNAQRETAARRR</sequence>
<gene>
    <name evidence="1" type="ORF">BAE44_0007065</name>
</gene>
<dbReference type="GO" id="GO:0048510">
    <property type="term" value="P:regulation of timing of transition from vegetative to reproductive phase"/>
    <property type="evidence" value="ECO:0007669"/>
    <property type="project" value="TreeGrafter"/>
</dbReference>
<dbReference type="SUPFAM" id="SSF49777">
    <property type="entry name" value="PEBP-like"/>
    <property type="match status" value="2"/>
</dbReference>
<dbReference type="InterPro" id="IPR035810">
    <property type="entry name" value="PEBP_euk"/>
</dbReference>
<organism evidence="1 2">
    <name type="scientific">Dichanthelium oligosanthes</name>
    <dbReference type="NCBI Taxonomy" id="888268"/>
    <lineage>
        <taxon>Eukaryota</taxon>
        <taxon>Viridiplantae</taxon>
        <taxon>Streptophyta</taxon>
        <taxon>Embryophyta</taxon>
        <taxon>Tracheophyta</taxon>
        <taxon>Spermatophyta</taxon>
        <taxon>Magnoliopsida</taxon>
        <taxon>Liliopsida</taxon>
        <taxon>Poales</taxon>
        <taxon>Poaceae</taxon>
        <taxon>PACMAD clade</taxon>
        <taxon>Panicoideae</taxon>
        <taxon>Panicodae</taxon>
        <taxon>Paniceae</taxon>
        <taxon>Dichantheliinae</taxon>
        <taxon>Dichanthelium</taxon>
    </lineage>
</organism>
<dbReference type="InterPro" id="IPR008914">
    <property type="entry name" value="PEBP"/>
</dbReference>
<dbReference type="Pfam" id="PF01161">
    <property type="entry name" value="PBP"/>
    <property type="match status" value="1"/>
</dbReference>
<dbReference type="STRING" id="888268.A0A1E5W3C7"/>
<proteinExistence type="predicted"/>
<evidence type="ECO:0000313" key="1">
    <source>
        <dbReference type="EMBL" id="OEL31916.1"/>
    </source>
</evidence>
<evidence type="ECO:0000313" key="2">
    <source>
        <dbReference type="Proteomes" id="UP000095767"/>
    </source>
</evidence>
<dbReference type="PANTHER" id="PTHR11362:SF115">
    <property type="entry name" value="OS02G0531600 PROTEIN"/>
    <property type="match status" value="1"/>
</dbReference>
<dbReference type="InterPro" id="IPR036610">
    <property type="entry name" value="PEBP-like_sf"/>
</dbReference>
<keyword evidence="2" id="KW-1185">Reference proteome</keyword>
<dbReference type="Proteomes" id="UP000095767">
    <property type="component" value="Unassembled WGS sequence"/>
</dbReference>
<protein>
    <submittedName>
        <fullName evidence="1">Protein SELF-PRUNING</fullName>
    </submittedName>
</protein>
<dbReference type="AlphaFoldDB" id="A0A1E5W3C7"/>
<comment type="caution">
    <text evidence="1">The sequence shown here is derived from an EMBL/GenBank/DDBJ whole genome shotgun (WGS) entry which is preliminary data.</text>
</comment>
<dbReference type="Gene3D" id="3.90.280.10">
    <property type="entry name" value="PEBP-like"/>
    <property type="match status" value="1"/>
</dbReference>
<dbReference type="OrthoDB" id="2506647at2759"/>
<dbReference type="CDD" id="cd00866">
    <property type="entry name" value="PEBP_euk"/>
    <property type="match status" value="1"/>
</dbReference>
<dbReference type="PANTHER" id="PTHR11362">
    <property type="entry name" value="PHOSPHATIDYLETHANOLAMINE-BINDING PROTEIN"/>
    <property type="match status" value="1"/>
</dbReference>
<name>A0A1E5W3C7_9POAL</name>